<name>A0A8D2JEV9_SCIVU</name>
<accession>A0A8D2JEV9</accession>
<evidence type="ECO:0000256" key="5">
    <source>
        <dbReference type="ARBA" id="ARBA00022729"/>
    </source>
</evidence>
<evidence type="ECO:0000313" key="11">
    <source>
        <dbReference type="Proteomes" id="UP000694564"/>
    </source>
</evidence>
<proteinExistence type="inferred from homology"/>
<comment type="similarity">
    <text evidence="3 9">Belongs to the KISH family.</text>
</comment>
<evidence type="ECO:0000256" key="3">
    <source>
        <dbReference type="ARBA" id="ARBA00008961"/>
    </source>
</evidence>
<dbReference type="AlphaFoldDB" id="A0A8D2JEV9"/>
<keyword evidence="6 9" id="KW-1133">Transmembrane helix</keyword>
<protein>
    <recommendedName>
        <fullName evidence="9">Protein kish</fullName>
    </recommendedName>
</protein>
<feature type="transmembrane region" description="Helical" evidence="9">
    <location>
        <begin position="6"/>
        <end position="28"/>
    </location>
</feature>
<evidence type="ECO:0000313" key="10">
    <source>
        <dbReference type="Ensembl" id="ENSSVLP00005014701.1"/>
    </source>
</evidence>
<dbReference type="Ensembl" id="ENSSVLT00005016310.1">
    <property type="protein sequence ID" value="ENSSVLP00005014701.1"/>
    <property type="gene ID" value="ENSSVLG00005011784.1"/>
</dbReference>
<keyword evidence="5" id="KW-0732">Signal</keyword>
<evidence type="ECO:0000256" key="9">
    <source>
        <dbReference type="RuleBase" id="RU910717"/>
    </source>
</evidence>
<keyword evidence="11" id="KW-1185">Reference proteome</keyword>
<evidence type="ECO:0000256" key="4">
    <source>
        <dbReference type="ARBA" id="ARBA00022692"/>
    </source>
</evidence>
<organism evidence="10 11">
    <name type="scientific">Sciurus vulgaris</name>
    <name type="common">Eurasian red squirrel</name>
    <dbReference type="NCBI Taxonomy" id="55149"/>
    <lineage>
        <taxon>Eukaryota</taxon>
        <taxon>Metazoa</taxon>
        <taxon>Chordata</taxon>
        <taxon>Craniata</taxon>
        <taxon>Vertebrata</taxon>
        <taxon>Euteleostomi</taxon>
        <taxon>Mammalia</taxon>
        <taxon>Eutheria</taxon>
        <taxon>Euarchontoglires</taxon>
        <taxon>Glires</taxon>
        <taxon>Rodentia</taxon>
        <taxon>Sciuromorpha</taxon>
        <taxon>Sciuridae</taxon>
        <taxon>Sciurinae</taxon>
        <taxon>Sciurini</taxon>
        <taxon>Sciurus</taxon>
    </lineage>
</organism>
<keyword evidence="7" id="KW-0333">Golgi apparatus</keyword>
<dbReference type="InterPro" id="IPR009653">
    <property type="entry name" value="Ksh1"/>
</dbReference>
<evidence type="ECO:0000256" key="2">
    <source>
        <dbReference type="ARBA" id="ARBA00004614"/>
    </source>
</evidence>
<sequence length="78" mass="9103">MPVIFNFQSLLAVILMLICTCAYILFLVPSLLDRNKNENVWEYFRSVPELVNERVLILLYSSGLQQPFHTASWENARI</sequence>
<dbReference type="InterPro" id="IPR051523">
    <property type="entry name" value="KISH_domain"/>
</dbReference>
<evidence type="ECO:0000256" key="7">
    <source>
        <dbReference type="ARBA" id="ARBA00023034"/>
    </source>
</evidence>
<reference evidence="10" key="2">
    <citation type="submission" date="2025-09" db="UniProtKB">
        <authorList>
            <consortium name="Ensembl"/>
        </authorList>
    </citation>
    <scope>IDENTIFICATION</scope>
</reference>
<keyword evidence="4 9" id="KW-0812">Transmembrane</keyword>
<keyword evidence="8 9" id="KW-0472">Membrane</keyword>
<dbReference type="GeneTree" id="ENSGT00990000204247"/>
<evidence type="ECO:0000256" key="1">
    <source>
        <dbReference type="ARBA" id="ARBA00002154"/>
    </source>
</evidence>
<comment type="subcellular location">
    <subcellularLocation>
        <location evidence="2">Golgi apparatus membrane</location>
        <topology evidence="2">Single-pass type I membrane protein</topology>
    </subcellularLocation>
</comment>
<comment type="function">
    <text evidence="1 9">Involved in the early part of the secretory pathway.</text>
</comment>
<dbReference type="Proteomes" id="UP000694564">
    <property type="component" value="Chromosome 7"/>
</dbReference>
<dbReference type="Pfam" id="PF06842">
    <property type="entry name" value="DUF1242"/>
    <property type="match status" value="1"/>
</dbReference>
<dbReference type="GO" id="GO:0000139">
    <property type="term" value="C:Golgi membrane"/>
    <property type="evidence" value="ECO:0007669"/>
    <property type="project" value="UniProtKB-SubCell"/>
</dbReference>
<evidence type="ECO:0000256" key="6">
    <source>
        <dbReference type="ARBA" id="ARBA00022989"/>
    </source>
</evidence>
<dbReference type="OrthoDB" id="10034655at2759"/>
<dbReference type="PANTHER" id="PTHR13229">
    <property type="entry name" value="PROTEIN KISH-A"/>
    <property type="match status" value="1"/>
</dbReference>
<evidence type="ECO:0000256" key="8">
    <source>
        <dbReference type="ARBA" id="ARBA00023136"/>
    </source>
</evidence>
<reference evidence="10" key="1">
    <citation type="submission" date="2025-08" db="UniProtKB">
        <authorList>
            <consortium name="Ensembl"/>
        </authorList>
    </citation>
    <scope>IDENTIFICATION</scope>
</reference>